<proteinExistence type="predicted"/>
<organism evidence="1">
    <name type="scientific">mine drainage metagenome</name>
    <dbReference type="NCBI Taxonomy" id="410659"/>
    <lineage>
        <taxon>unclassified sequences</taxon>
        <taxon>metagenomes</taxon>
        <taxon>ecological metagenomes</taxon>
    </lineage>
</organism>
<evidence type="ECO:0000313" key="1">
    <source>
        <dbReference type="EMBL" id="OIQ64458.1"/>
    </source>
</evidence>
<reference evidence="1" key="1">
    <citation type="submission" date="2016-10" db="EMBL/GenBank/DDBJ databases">
        <title>Sequence of Gallionella enrichment culture.</title>
        <authorList>
            <person name="Poehlein A."/>
            <person name="Muehling M."/>
            <person name="Daniel R."/>
        </authorList>
    </citation>
    <scope>NUCLEOTIDE SEQUENCE</scope>
</reference>
<sequence>MGIGADRFQIVVHRQQDVRGAGEGRAEAFLDRLDAPALPQVAMTAARPEIGKTQAFQFAQALDLGPQLGLGAGIENIEGEPALSLGHLARAQFNDNGERGNLPHRRVHPRTVEIQFILAVHLCELVFGKAEGGEPVDEVRRKHLGLAVERITGEPYQFFLAEPDRSGVIELGAKLALVDHFGETHMLAPVDDRKGDALVRVKFPDHLQHQQFVKIGIEQAAHDRVEPPSVIVGPACDVCDCHI</sequence>
<dbReference type="EMBL" id="MLJW01008097">
    <property type="protein sequence ID" value="OIQ64458.1"/>
    <property type="molecule type" value="Genomic_DNA"/>
</dbReference>
<accession>A0A1J5P088</accession>
<gene>
    <name evidence="1" type="ORF">GALL_539920</name>
</gene>
<protein>
    <submittedName>
        <fullName evidence="1">Uncharacterized protein</fullName>
    </submittedName>
</protein>
<comment type="caution">
    <text evidence="1">The sequence shown here is derived from an EMBL/GenBank/DDBJ whole genome shotgun (WGS) entry which is preliminary data.</text>
</comment>
<dbReference type="AlphaFoldDB" id="A0A1J5P088"/>
<name>A0A1J5P088_9ZZZZ</name>